<dbReference type="PANTHER" id="PTHR42951">
    <property type="entry name" value="METALLO-BETA-LACTAMASE DOMAIN-CONTAINING"/>
    <property type="match status" value="1"/>
</dbReference>
<dbReference type="eggNOG" id="COG0491">
    <property type="taxonomic scope" value="Bacteria"/>
</dbReference>
<protein>
    <submittedName>
        <fullName evidence="2">Beta-lactamase domain protein</fullName>
    </submittedName>
</protein>
<dbReference type="InterPro" id="IPR001279">
    <property type="entry name" value="Metallo-B-lactamas"/>
</dbReference>
<dbReference type="HOGENOM" id="CLU_935863_0_0_11"/>
<dbReference type="Gene3D" id="3.60.15.10">
    <property type="entry name" value="Ribonuclease Z/Hydroxyacylglutathione hydrolase-like"/>
    <property type="match status" value="1"/>
</dbReference>
<dbReference type="Proteomes" id="UP000007962">
    <property type="component" value="Chromosome"/>
</dbReference>
<feature type="domain" description="Metallo-beta-lactamase" evidence="1">
    <location>
        <begin position="23"/>
        <end position="212"/>
    </location>
</feature>
<dbReference type="STRING" id="471853.Bcav_4192"/>
<evidence type="ECO:0000313" key="2">
    <source>
        <dbReference type="EMBL" id="ACQ82430.1"/>
    </source>
</evidence>
<evidence type="ECO:0000259" key="1">
    <source>
        <dbReference type="SMART" id="SM00849"/>
    </source>
</evidence>
<dbReference type="PANTHER" id="PTHR42951:SF17">
    <property type="entry name" value="METALLO-BETA-LACTAMASE DOMAIN-CONTAINING PROTEIN"/>
    <property type="match status" value="1"/>
</dbReference>
<dbReference type="InterPro" id="IPR036866">
    <property type="entry name" value="RibonucZ/Hydroxyglut_hydro"/>
</dbReference>
<reference evidence="2 3" key="1">
    <citation type="journal article" date="2009" name="Stand. Genomic Sci.">
        <title>Complete genome sequence of Beutenbergia cavernae type strain (HKI 0122).</title>
        <authorList>
            <person name="Land M."/>
            <person name="Pukall R."/>
            <person name="Abt B."/>
            <person name="Goker M."/>
            <person name="Rohde M."/>
            <person name="Glavina Del Rio T."/>
            <person name="Tice H."/>
            <person name="Copeland A."/>
            <person name="Cheng J.F."/>
            <person name="Lucas S."/>
            <person name="Chen F."/>
            <person name="Nolan M."/>
            <person name="Bruce D."/>
            <person name="Goodwin L."/>
            <person name="Pitluck S."/>
            <person name="Ivanova N."/>
            <person name="Mavromatis K."/>
            <person name="Ovchinnikova G."/>
            <person name="Pati A."/>
            <person name="Chen A."/>
            <person name="Palaniappan K."/>
            <person name="Hauser L."/>
            <person name="Chang Y.J."/>
            <person name="Jefferies C.C."/>
            <person name="Saunders E."/>
            <person name="Brettin T."/>
            <person name="Detter J.C."/>
            <person name="Han C."/>
            <person name="Chain P."/>
            <person name="Bristow J."/>
            <person name="Eisen J.A."/>
            <person name="Markowitz V."/>
            <person name="Hugenholtz P."/>
            <person name="Kyrpides N.C."/>
            <person name="Klenk H.P."/>
            <person name="Lapidus A."/>
        </authorList>
    </citation>
    <scope>NUCLEOTIDE SEQUENCE [LARGE SCALE GENOMIC DNA]</scope>
    <source>
        <strain evidence="3">ATCC BAA-8 / DSM 12333 / NBRC 16432</strain>
    </source>
</reference>
<dbReference type="SUPFAM" id="SSF56281">
    <property type="entry name" value="Metallo-hydrolase/oxidoreductase"/>
    <property type="match status" value="1"/>
</dbReference>
<evidence type="ECO:0000313" key="3">
    <source>
        <dbReference type="Proteomes" id="UP000007962"/>
    </source>
</evidence>
<name>C5C672_BEUC1</name>
<gene>
    <name evidence="2" type="ordered locus">Bcav_4192</name>
</gene>
<dbReference type="SMART" id="SM00849">
    <property type="entry name" value="Lactamase_B"/>
    <property type="match status" value="1"/>
</dbReference>
<accession>C5C672</accession>
<dbReference type="Pfam" id="PF00753">
    <property type="entry name" value="Lactamase_B"/>
    <property type="match status" value="1"/>
</dbReference>
<dbReference type="EMBL" id="CP001618">
    <property type="protein sequence ID" value="ACQ82430.1"/>
    <property type="molecule type" value="Genomic_DNA"/>
</dbReference>
<dbReference type="OrthoDB" id="2971563at2"/>
<dbReference type="AlphaFoldDB" id="C5C672"/>
<sequence length="297" mass="31582">MEHFTQIVQDVLLLKVPFTGVWTGVTLVLGEGPPILVDSGGMAETVDSTIVPALAELGMGLSDIGWVLATHIHGDHVGGIARMRQLAPSIQVGVLRESDERMRDPLAYSREIRAAFPEHSAAPPPVLDGVTPDRLLDDGDMVGPLRTIHTPGHDTDACCFFDVRSGTVITGDSLQLNGTVSQGCALLFDPERYLPSLQRLLALPVRNIVCGHPYLPLGEVAIGEDAARQFLAACIGCYEHDRGFVAGMAAAGVTDPHTVARALVAAVDGVEPAKLFLPMHTVAAYQELAAADRSTRT</sequence>
<keyword evidence="3" id="KW-1185">Reference proteome</keyword>
<organism evidence="2 3">
    <name type="scientific">Beutenbergia cavernae (strain ATCC BAA-8 / DSM 12333 / CCUG 43141 / JCM 11478 / NBRC 16432 / NCIMB 13614 / HKI 0122)</name>
    <dbReference type="NCBI Taxonomy" id="471853"/>
    <lineage>
        <taxon>Bacteria</taxon>
        <taxon>Bacillati</taxon>
        <taxon>Actinomycetota</taxon>
        <taxon>Actinomycetes</taxon>
        <taxon>Micrococcales</taxon>
        <taxon>Beutenbergiaceae</taxon>
        <taxon>Beutenbergia</taxon>
    </lineage>
</organism>
<dbReference type="KEGG" id="bcv:Bcav_4192"/>
<proteinExistence type="predicted"/>
<dbReference type="InterPro" id="IPR050855">
    <property type="entry name" value="NDM-1-like"/>
</dbReference>